<proteinExistence type="predicted"/>
<feature type="region of interest" description="Disordered" evidence="1">
    <location>
        <begin position="176"/>
        <end position="212"/>
    </location>
</feature>
<dbReference type="RefSeq" id="WP_040354399.1">
    <property type="nucleotide sequence ID" value="NZ_BQKK01000001.1"/>
</dbReference>
<name>A0AAV5G867_CORAM</name>
<evidence type="ECO:0000313" key="4">
    <source>
        <dbReference type="Proteomes" id="UP001054925"/>
    </source>
</evidence>
<keyword evidence="2" id="KW-1133">Transmembrane helix</keyword>
<comment type="caution">
    <text evidence="3">The sequence shown here is derived from an EMBL/GenBank/DDBJ whole genome shotgun (WGS) entry which is preliminary data.</text>
</comment>
<dbReference type="EMBL" id="BQKK01000001">
    <property type="protein sequence ID" value="GJN42300.1"/>
    <property type="molecule type" value="Genomic_DNA"/>
</dbReference>
<organism evidence="3 4">
    <name type="scientific">Corynebacterium ammoniagenes</name>
    <name type="common">Brevibacterium ammoniagenes</name>
    <dbReference type="NCBI Taxonomy" id="1697"/>
    <lineage>
        <taxon>Bacteria</taxon>
        <taxon>Bacillati</taxon>
        <taxon>Actinomycetota</taxon>
        <taxon>Actinomycetes</taxon>
        <taxon>Mycobacteriales</taxon>
        <taxon>Corynebacteriaceae</taxon>
        <taxon>Corynebacterium</taxon>
    </lineage>
</organism>
<reference evidence="3" key="1">
    <citation type="submission" date="2021-12" db="EMBL/GenBank/DDBJ databases">
        <title>Draft genome sequence of Corynebacterium ammoniagenes strain T-723.</title>
        <authorList>
            <person name="Matsuzawa M."/>
            <person name="Hiratani M."/>
            <person name="Abe I."/>
            <person name="Tsuji Y."/>
            <person name="Nakamura J."/>
        </authorList>
    </citation>
    <scope>NUCLEOTIDE SEQUENCE</scope>
    <source>
        <strain evidence="3">T-723</strain>
    </source>
</reference>
<feature type="compositionally biased region" description="Polar residues" evidence="1">
    <location>
        <begin position="202"/>
        <end position="212"/>
    </location>
</feature>
<sequence length="212" mass="23545">MSKQQENPIQAERRIARTMDLRNQVIPLTIAVAFYLAWLILPHSAGIHGFEIITFSAEAREKMSIAEFIFAILATFGVGICTTLTLITRRALFGLVGWMLVTVGLAYSLFMVWMRGSRADGAEIGLWCGIIAVAIATVSFSLVALRRSPEQIEAAENARQAASQLDTVGQAQMDIRREAAPEVNPLLVDDRRERAARRHRGNQANRNQRPEA</sequence>
<feature type="transmembrane region" description="Helical" evidence="2">
    <location>
        <begin position="124"/>
        <end position="145"/>
    </location>
</feature>
<protein>
    <submittedName>
        <fullName evidence="3">Uncharacterized protein</fullName>
    </submittedName>
</protein>
<keyword evidence="2" id="KW-0472">Membrane</keyword>
<dbReference type="Proteomes" id="UP001054925">
    <property type="component" value="Unassembled WGS sequence"/>
</dbReference>
<dbReference type="AlphaFoldDB" id="A0AAV5G867"/>
<gene>
    <name evidence="3" type="ORF">CAT723_07790</name>
</gene>
<accession>A0AAV5G867</accession>
<feature type="transmembrane region" description="Helical" evidence="2">
    <location>
        <begin position="21"/>
        <end position="41"/>
    </location>
</feature>
<evidence type="ECO:0000256" key="2">
    <source>
        <dbReference type="SAM" id="Phobius"/>
    </source>
</evidence>
<feature type="transmembrane region" description="Helical" evidence="2">
    <location>
        <begin position="92"/>
        <end position="112"/>
    </location>
</feature>
<keyword evidence="2" id="KW-0812">Transmembrane</keyword>
<evidence type="ECO:0000256" key="1">
    <source>
        <dbReference type="SAM" id="MobiDB-lite"/>
    </source>
</evidence>
<evidence type="ECO:0000313" key="3">
    <source>
        <dbReference type="EMBL" id="GJN42300.1"/>
    </source>
</evidence>
<feature type="transmembrane region" description="Helical" evidence="2">
    <location>
        <begin position="68"/>
        <end position="87"/>
    </location>
</feature>